<dbReference type="PROSITE" id="PS51406">
    <property type="entry name" value="FIBRINOGEN_C_2"/>
    <property type="match status" value="1"/>
</dbReference>
<dbReference type="InParanoid" id="K1PXI0"/>
<evidence type="ECO:0000256" key="1">
    <source>
        <dbReference type="ARBA" id="ARBA00004141"/>
    </source>
</evidence>
<dbReference type="NCBIfam" id="NF040941">
    <property type="entry name" value="GGGWT_bact"/>
    <property type="match status" value="1"/>
</dbReference>
<keyword evidence="10" id="KW-0325">Glycoprotein</keyword>
<keyword evidence="4" id="KW-0812">Transmembrane</keyword>
<dbReference type="InterPro" id="IPR037579">
    <property type="entry name" value="FIB_ANG-like"/>
</dbReference>
<dbReference type="InterPro" id="IPR019372">
    <property type="entry name" value="LHFPL"/>
</dbReference>
<sequence length="226" mass="25688">MVTKKLEEVENIIEAKMDQIETKNNKSLSTIQTELSTIQTKLSTIQTEQRLLRQGMRVLRYTEINSIAGFDCADILEYFPDTRGRDGVYNIIDIQKAKAVYCDMTTDNGGWTVIQRRVNGSVDFNRNWTEYKNGFGFADHEYWIAVFMFLACVIYPSGWNQYEVKQICGESSGEYRLGACNIRWAYILAILGIFDAAILSILAFFLAAKRAKLDYSTASGAVTKCK</sequence>
<dbReference type="PANTHER" id="PTHR47221:SF6">
    <property type="entry name" value="FIBRINOGEN ALPHA CHAIN"/>
    <property type="match status" value="1"/>
</dbReference>
<evidence type="ECO:0000313" key="11">
    <source>
        <dbReference type="EMBL" id="EKC23799.1"/>
    </source>
</evidence>
<dbReference type="PANTHER" id="PTHR47221">
    <property type="entry name" value="FIBRINOGEN ALPHA CHAIN"/>
    <property type="match status" value="1"/>
</dbReference>
<evidence type="ECO:0000256" key="9">
    <source>
        <dbReference type="ARBA" id="ARBA00023157"/>
    </source>
</evidence>
<protein>
    <submittedName>
        <fullName evidence="11">Angiopoietin-4</fullName>
    </submittedName>
</protein>
<dbReference type="AlphaFoldDB" id="K1PXI0"/>
<dbReference type="InterPro" id="IPR002181">
    <property type="entry name" value="Fibrinogen_a/b/g_C_dom"/>
</dbReference>
<dbReference type="InterPro" id="IPR014716">
    <property type="entry name" value="Fibrinogen_a/b/g_C_1"/>
</dbReference>
<evidence type="ECO:0000256" key="5">
    <source>
        <dbReference type="ARBA" id="ARBA00022729"/>
    </source>
</evidence>
<dbReference type="HOGENOM" id="CLU_1225840_0_0_1"/>
<comment type="subcellular location">
    <subcellularLocation>
        <location evidence="1">Membrane</location>
        <topology evidence="1">Multi-pass membrane protein</topology>
    </subcellularLocation>
    <subcellularLocation>
        <location evidence="2">Secreted</location>
    </subcellularLocation>
</comment>
<dbReference type="Pfam" id="PF10242">
    <property type="entry name" value="L_HMGIC_fpl"/>
    <property type="match status" value="1"/>
</dbReference>
<dbReference type="GO" id="GO:0016020">
    <property type="term" value="C:membrane"/>
    <property type="evidence" value="ECO:0007669"/>
    <property type="project" value="UniProtKB-SubCell"/>
</dbReference>
<keyword evidence="9" id="KW-1015">Disulfide bond</keyword>
<dbReference type="EMBL" id="JH818604">
    <property type="protein sequence ID" value="EKC23799.1"/>
    <property type="molecule type" value="Genomic_DNA"/>
</dbReference>
<keyword evidence="7" id="KW-0175">Coiled coil</keyword>
<proteinExistence type="predicted"/>
<accession>K1PXI0</accession>
<evidence type="ECO:0000256" key="4">
    <source>
        <dbReference type="ARBA" id="ARBA00022692"/>
    </source>
</evidence>
<evidence type="ECO:0000256" key="7">
    <source>
        <dbReference type="ARBA" id="ARBA00023054"/>
    </source>
</evidence>
<keyword evidence="8" id="KW-0472">Membrane</keyword>
<keyword evidence="6" id="KW-1133">Transmembrane helix</keyword>
<evidence type="ECO:0000256" key="3">
    <source>
        <dbReference type="ARBA" id="ARBA00022525"/>
    </source>
</evidence>
<reference evidence="11" key="1">
    <citation type="journal article" date="2012" name="Nature">
        <title>The oyster genome reveals stress adaptation and complexity of shell formation.</title>
        <authorList>
            <person name="Zhang G."/>
            <person name="Fang X."/>
            <person name="Guo X."/>
            <person name="Li L."/>
            <person name="Luo R."/>
            <person name="Xu F."/>
            <person name="Yang P."/>
            <person name="Zhang L."/>
            <person name="Wang X."/>
            <person name="Qi H."/>
            <person name="Xiong Z."/>
            <person name="Que H."/>
            <person name="Xie Y."/>
            <person name="Holland P.W."/>
            <person name="Paps J."/>
            <person name="Zhu Y."/>
            <person name="Wu F."/>
            <person name="Chen Y."/>
            <person name="Wang J."/>
            <person name="Peng C."/>
            <person name="Meng J."/>
            <person name="Yang L."/>
            <person name="Liu J."/>
            <person name="Wen B."/>
            <person name="Zhang N."/>
            <person name="Huang Z."/>
            <person name="Zhu Q."/>
            <person name="Feng Y."/>
            <person name="Mount A."/>
            <person name="Hedgecock D."/>
            <person name="Xu Z."/>
            <person name="Liu Y."/>
            <person name="Domazet-Loso T."/>
            <person name="Du Y."/>
            <person name="Sun X."/>
            <person name="Zhang S."/>
            <person name="Liu B."/>
            <person name="Cheng P."/>
            <person name="Jiang X."/>
            <person name="Li J."/>
            <person name="Fan D."/>
            <person name="Wang W."/>
            <person name="Fu W."/>
            <person name="Wang T."/>
            <person name="Wang B."/>
            <person name="Zhang J."/>
            <person name="Peng Z."/>
            <person name="Li Y."/>
            <person name="Li N."/>
            <person name="Wang J."/>
            <person name="Chen M."/>
            <person name="He Y."/>
            <person name="Tan F."/>
            <person name="Song X."/>
            <person name="Zheng Q."/>
            <person name="Huang R."/>
            <person name="Yang H."/>
            <person name="Du X."/>
            <person name="Chen L."/>
            <person name="Yang M."/>
            <person name="Gaffney P.M."/>
            <person name="Wang S."/>
            <person name="Luo L."/>
            <person name="She Z."/>
            <person name="Ming Y."/>
            <person name="Huang W."/>
            <person name="Zhang S."/>
            <person name="Huang B."/>
            <person name="Zhang Y."/>
            <person name="Qu T."/>
            <person name="Ni P."/>
            <person name="Miao G."/>
            <person name="Wang J."/>
            <person name="Wang Q."/>
            <person name="Steinberg C.E."/>
            <person name="Wang H."/>
            <person name="Li N."/>
            <person name="Qian L."/>
            <person name="Zhang G."/>
            <person name="Li Y."/>
            <person name="Yang H."/>
            <person name="Liu X."/>
            <person name="Wang J."/>
            <person name="Yin Y."/>
            <person name="Wang J."/>
        </authorList>
    </citation>
    <scope>NUCLEOTIDE SEQUENCE [LARGE SCALE GENOMIC DNA]</scope>
    <source>
        <strain evidence="11">05x7-T-G4-1.051#20</strain>
    </source>
</reference>
<dbReference type="Gene3D" id="3.90.215.10">
    <property type="entry name" value="Gamma Fibrinogen, chain A, domain 1"/>
    <property type="match status" value="1"/>
</dbReference>
<dbReference type="SUPFAM" id="SSF56496">
    <property type="entry name" value="Fibrinogen C-terminal domain-like"/>
    <property type="match status" value="1"/>
</dbReference>
<dbReference type="InterPro" id="IPR036056">
    <property type="entry name" value="Fibrinogen-like_C"/>
</dbReference>
<keyword evidence="3" id="KW-0964">Secreted</keyword>
<evidence type="ECO:0000256" key="2">
    <source>
        <dbReference type="ARBA" id="ARBA00004613"/>
    </source>
</evidence>
<evidence type="ECO:0000256" key="10">
    <source>
        <dbReference type="ARBA" id="ARBA00023180"/>
    </source>
</evidence>
<keyword evidence="5" id="KW-0732">Signal</keyword>
<dbReference type="GO" id="GO:0005576">
    <property type="term" value="C:extracellular region"/>
    <property type="evidence" value="ECO:0007669"/>
    <property type="project" value="UniProtKB-SubCell"/>
</dbReference>
<evidence type="ECO:0000256" key="6">
    <source>
        <dbReference type="ARBA" id="ARBA00022989"/>
    </source>
</evidence>
<dbReference type="Pfam" id="PF00147">
    <property type="entry name" value="Fibrinogen_C"/>
    <property type="match status" value="1"/>
</dbReference>
<name>K1PXI0_MAGGI</name>
<dbReference type="SMART" id="SM00186">
    <property type="entry name" value="FBG"/>
    <property type="match status" value="1"/>
</dbReference>
<organism evidence="11">
    <name type="scientific">Magallana gigas</name>
    <name type="common">Pacific oyster</name>
    <name type="synonym">Crassostrea gigas</name>
    <dbReference type="NCBI Taxonomy" id="29159"/>
    <lineage>
        <taxon>Eukaryota</taxon>
        <taxon>Metazoa</taxon>
        <taxon>Spiralia</taxon>
        <taxon>Lophotrochozoa</taxon>
        <taxon>Mollusca</taxon>
        <taxon>Bivalvia</taxon>
        <taxon>Autobranchia</taxon>
        <taxon>Pteriomorphia</taxon>
        <taxon>Ostreida</taxon>
        <taxon>Ostreoidea</taxon>
        <taxon>Ostreidae</taxon>
        <taxon>Magallana</taxon>
    </lineage>
</organism>
<evidence type="ECO:0000256" key="8">
    <source>
        <dbReference type="ARBA" id="ARBA00023136"/>
    </source>
</evidence>
<gene>
    <name evidence="11" type="ORF">CGI_10010443</name>
</gene>